<dbReference type="InterPro" id="IPR011990">
    <property type="entry name" value="TPR-like_helical_dom_sf"/>
</dbReference>
<dbReference type="STRING" id="227321.C8VDL9"/>
<dbReference type="eggNOG" id="ENOG502T09I">
    <property type="taxonomic scope" value="Eukaryota"/>
</dbReference>
<dbReference type="OMA" id="APVGFWQ"/>
<evidence type="ECO:0000256" key="1">
    <source>
        <dbReference type="SAM" id="MobiDB-lite"/>
    </source>
</evidence>
<dbReference type="GO" id="GO:0003729">
    <property type="term" value="F:mRNA binding"/>
    <property type="evidence" value="ECO:0000318"/>
    <property type="project" value="GO_Central"/>
</dbReference>
<dbReference type="GO" id="GO:0005739">
    <property type="term" value="C:mitochondrion"/>
    <property type="evidence" value="ECO:0000318"/>
    <property type="project" value="GO_Central"/>
</dbReference>
<dbReference type="VEuPathDB" id="FungiDB:AN11022"/>
<dbReference type="Gene3D" id="1.25.40.10">
    <property type="entry name" value="Tetratricopeptide repeat domain"/>
    <property type="match status" value="1"/>
</dbReference>
<gene>
    <name evidence="2" type="ORF">ANIA_11022</name>
</gene>
<dbReference type="InterPro" id="IPR051114">
    <property type="entry name" value="Mito_RNA_Proc_CCM1"/>
</dbReference>
<dbReference type="KEGG" id="ani:ANIA_11022"/>
<sequence>MSAHGPPAVPSRNALRVLRNLALAGSTVGSFCTVAAITYDVHRRVSVAERIIENKRALQTSAPRYDATSAARRISRMMEAAEAGEFMGLEAWKESEKRYRNAPYPSTGYDGNGSPGESPGTCTTDGANSPASVGSMTGTATKSEEVTELVTELGWKLNRLRHGPKTDIPPSKPLPPSLKPKYVVRQPDPDADIATIDARLDLPSGNQLTLDERIESLTERGQYIDAAQIFLDEHPASNGGISIHRRQLVEQLFYLNCRQENVFIARSLFERLEEVDRVSHTMWKVLIVALAKKGCIESATTVFLRYKDSYSIPGILLDVVLRCLIESRRLQTAKQVLFQHLHLDRDCGLCGVYLTGLWKKARSIELLNGQFTKLLIMLRRMDKKPTHKLISPMLQAYVDFGRFADAETLLHEMTVTYQVPLNVRMKGILVYAKALQCDWTAVDEGFNEMHNLGLTSPKADFLKIFHRIFLEYWPSHTAVEIRDFLYRYIDKFDIVPDQVLWGHILEAIVERGDMAMLSEFTNLARERGWKINLDQTAVLDVLRKRQSALGDSPVGFWQMLHAARADNMRATASQQLLGHDQRTNWRQSNHTVEQAYFADGWYERTVHELTGPSRSVDDYQNLQTQMIYYIHAGKMTEALQCFQDARVSGFELKPQEVELALIATLLSQGLGAAQALVEVEVEWIEWLPIFFRQIKDMDPSAESEFIQLAVFRFYRIRWMRRSMMVTHNITAATSGRLIASNKPEMAIDLLVSVYKSKYGRLKAFDAVCMKMFLRAFAATENLRGIRWCILTALSRDSALSRDFAVEVDRVLGVLHRESVGISMDLQKAKLRASQLKTLTYLGEVLHKKFEGYFKPGVWNVNYGLKKARRRELKTPSANIWNFDYNKKKQAQSKIQGIVNSWDEEYELERLLDCIDNDQNSILARWNEVTCRRQELELEQIDGVPVYLFRLSRPSLRKKAIFTANSQPQFTSYVRP</sequence>
<evidence type="ECO:0000313" key="2">
    <source>
        <dbReference type="EMBL" id="CBF80035.1"/>
    </source>
</evidence>
<feature type="region of interest" description="Disordered" evidence="1">
    <location>
        <begin position="160"/>
        <end position="179"/>
    </location>
</feature>
<organism evidence="2 3">
    <name type="scientific">Emericella nidulans (strain FGSC A4 / ATCC 38163 / CBS 112.46 / NRRL 194 / M139)</name>
    <name type="common">Aspergillus nidulans</name>
    <dbReference type="NCBI Taxonomy" id="227321"/>
    <lineage>
        <taxon>Eukaryota</taxon>
        <taxon>Fungi</taxon>
        <taxon>Dikarya</taxon>
        <taxon>Ascomycota</taxon>
        <taxon>Pezizomycotina</taxon>
        <taxon>Eurotiomycetes</taxon>
        <taxon>Eurotiomycetidae</taxon>
        <taxon>Eurotiales</taxon>
        <taxon>Aspergillaceae</taxon>
        <taxon>Aspergillus</taxon>
        <taxon>Aspergillus subgen. Nidulantes</taxon>
    </lineage>
</organism>
<keyword evidence="3" id="KW-1185">Reference proteome</keyword>
<dbReference type="HOGENOM" id="CLU_007241_0_0_1"/>
<dbReference type="GO" id="GO:0006396">
    <property type="term" value="P:RNA processing"/>
    <property type="evidence" value="ECO:0000318"/>
    <property type="project" value="GO_Central"/>
</dbReference>
<dbReference type="EMBL" id="BN001304">
    <property type="protein sequence ID" value="CBF80035.1"/>
    <property type="molecule type" value="Genomic_DNA"/>
</dbReference>
<evidence type="ECO:0000313" key="3">
    <source>
        <dbReference type="Proteomes" id="UP000000560"/>
    </source>
</evidence>
<proteinExistence type="predicted"/>
<reference evidence="3" key="1">
    <citation type="journal article" date="2005" name="Nature">
        <title>Sequencing of Aspergillus nidulans and comparative analysis with A. fumigatus and A. oryzae.</title>
        <authorList>
            <person name="Galagan J.E."/>
            <person name="Calvo S.E."/>
            <person name="Cuomo C."/>
            <person name="Ma L.J."/>
            <person name="Wortman J.R."/>
            <person name="Batzoglou S."/>
            <person name="Lee S.I."/>
            <person name="Basturkmen M."/>
            <person name="Spevak C.C."/>
            <person name="Clutterbuck J."/>
            <person name="Kapitonov V."/>
            <person name="Jurka J."/>
            <person name="Scazzocchio C."/>
            <person name="Farman M."/>
            <person name="Butler J."/>
            <person name="Purcell S."/>
            <person name="Harris S."/>
            <person name="Braus G.H."/>
            <person name="Draht O."/>
            <person name="Busch S."/>
            <person name="D'Enfert C."/>
            <person name="Bouchier C."/>
            <person name="Goldman G.H."/>
            <person name="Bell-Pedersen D."/>
            <person name="Griffiths-Jones S."/>
            <person name="Doonan J.H."/>
            <person name="Yu J."/>
            <person name="Vienken K."/>
            <person name="Pain A."/>
            <person name="Freitag M."/>
            <person name="Selker E.U."/>
            <person name="Archer D.B."/>
            <person name="Penalva M.A."/>
            <person name="Oakley B.R."/>
            <person name="Momany M."/>
            <person name="Tanaka T."/>
            <person name="Kumagai T."/>
            <person name="Asai K."/>
            <person name="Machida M."/>
            <person name="Nierman W.C."/>
            <person name="Denning D.W."/>
            <person name="Caddick M."/>
            <person name="Hynes M."/>
            <person name="Paoletti M."/>
            <person name="Fischer R."/>
            <person name="Miller B."/>
            <person name="Dyer P."/>
            <person name="Sachs M.S."/>
            <person name="Osmani S.A."/>
            <person name="Birren B.W."/>
        </authorList>
    </citation>
    <scope>NUCLEOTIDE SEQUENCE [LARGE SCALE GENOMIC DNA]</scope>
    <source>
        <strain evidence="3">FGSC A4 / ATCC 38163 / CBS 112.46 / NRRL 194 / M139</strain>
    </source>
</reference>
<dbReference type="Proteomes" id="UP000000560">
    <property type="component" value="Chromosome IV"/>
</dbReference>
<reference evidence="3" key="2">
    <citation type="journal article" date="2009" name="Fungal Genet. Biol.">
        <title>The 2008 update of the Aspergillus nidulans genome annotation: a community effort.</title>
        <authorList>
            <person name="Wortman J.R."/>
            <person name="Gilsenan J.M."/>
            <person name="Joardar V."/>
            <person name="Deegan J."/>
            <person name="Clutterbuck J."/>
            <person name="Andersen M.R."/>
            <person name="Archer D."/>
            <person name="Bencina M."/>
            <person name="Braus G."/>
            <person name="Coutinho P."/>
            <person name="von Dohren H."/>
            <person name="Doonan J."/>
            <person name="Driessen A.J."/>
            <person name="Durek P."/>
            <person name="Espeso E."/>
            <person name="Fekete E."/>
            <person name="Flipphi M."/>
            <person name="Estrada C.G."/>
            <person name="Geysens S."/>
            <person name="Goldman G."/>
            <person name="de Groot P.W."/>
            <person name="Hansen K."/>
            <person name="Harris S.D."/>
            <person name="Heinekamp T."/>
            <person name="Helmstaedt K."/>
            <person name="Henrissat B."/>
            <person name="Hofmann G."/>
            <person name="Homan T."/>
            <person name="Horio T."/>
            <person name="Horiuchi H."/>
            <person name="James S."/>
            <person name="Jones M."/>
            <person name="Karaffa L."/>
            <person name="Karanyi Z."/>
            <person name="Kato M."/>
            <person name="Keller N."/>
            <person name="Kelly D.E."/>
            <person name="Kiel J.A."/>
            <person name="Kim J.M."/>
            <person name="van der Klei I.J."/>
            <person name="Klis F.M."/>
            <person name="Kovalchuk A."/>
            <person name="Krasevec N."/>
            <person name="Kubicek C.P."/>
            <person name="Liu B."/>
            <person name="Maccabe A."/>
            <person name="Meyer V."/>
            <person name="Mirabito P."/>
            <person name="Miskei M."/>
            <person name="Mos M."/>
            <person name="Mullins J."/>
            <person name="Nelson D.R."/>
            <person name="Nielsen J."/>
            <person name="Oakley B.R."/>
            <person name="Osmani S.A."/>
            <person name="Pakula T."/>
            <person name="Paszewski A."/>
            <person name="Paulsen I."/>
            <person name="Pilsyk S."/>
            <person name="Pocsi I."/>
            <person name="Punt P.J."/>
            <person name="Ram A.F."/>
            <person name="Ren Q."/>
            <person name="Robellet X."/>
            <person name="Robson G."/>
            <person name="Seiboth B."/>
            <person name="van Solingen P."/>
            <person name="Specht T."/>
            <person name="Sun J."/>
            <person name="Taheri-Talesh N."/>
            <person name="Takeshita N."/>
            <person name="Ussery D."/>
            <person name="vanKuyk P.A."/>
            <person name="Visser H."/>
            <person name="van de Vondervoort P.J."/>
            <person name="de Vries R.P."/>
            <person name="Walton J."/>
            <person name="Xiang X."/>
            <person name="Xiong Y."/>
            <person name="Zeng A.P."/>
            <person name="Brandt B.W."/>
            <person name="Cornell M.J."/>
            <person name="van den Hondel C.A."/>
            <person name="Visser J."/>
            <person name="Oliver S.G."/>
            <person name="Turner G."/>
        </authorList>
    </citation>
    <scope>GENOME REANNOTATION</scope>
    <source>
        <strain evidence="3">FGSC A4 / ATCC 38163 / CBS 112.46 / NRRL 194 / M139</strain>
    </source>
</reference>
<dbReference type="AlphaFoldDB" id="C8VDL9"/>
<dbReference type="PANTHER" id="PTHR47934:SF16">
    <property type="entry name" value="PENTATRICOPEPTIDE REPEAT PROTEIN (AFU_ORTHOLOGUE AFUA_5G07770)"/>
    <property type="match status" value="1"/>
</dbReference>
<dbReference type="PANTHER" id="PTHR47934">
    <property type="entry name" value="PENTATRICOPEPTIDE REPEAT-CONTAINING PROTEIN PET309, MITOCHONDRIAL"/>
    <property type="match status" value="1"/>
</dbReference>
<dbReference type="GO" id="GO:0007005">
    <property type="term" value="P:mitochondrion organization"/>
    <property type="evidence" value="ECO:0000318"/>
    <property type="project" value="GO_Central"/>
</dbReference>
<protein>
    <submittedName>
        <fullName evidence="2">Pentatricopeptide repeat protein (AFU_orthologue AFUA_5G07770)</fullName>
    </submittedName>
</protein>
<feature type="compositionally biased region" description="Polar residues" evidence="1">
    <location>
        <begin position="120"/>
        <end position="141"/>
    </location>
</feature>
<dbReference type="RefSeq" id="XP_681020.2">
    <property type="nucleotide sequence ID" value="XM_675928.2"/>
</dbReference>
<dbReference type="GeneID" id="2869536"/>
<name>C8VDL9_EMENI</name>
<accession>C8VDL9</accession>
<dbReference type="OrthoDB" id="3026777at2759"/>
<dbReference type="InParanoid" id="C8VDL9"/>
<feature type="region of interest" description="Disordered" evidence="1">
    <location>
        <begin position="104"/>
        <end position="143"/>
    </location>
</feature>